<keyword evidence="2" id="KW-1185">Reference proteome</keyword>
<sequence>MTATSTQDPEKIVAGIRDGQEELLTAGRTTMIEAAEALEQTLGMFADADDKLAEATEIDWMTRLLHARASFTRDLLSASSRFTRELLTP</sequence>
<dbReference type="EMBL" id="JAPDOD010000050">
    <property type="protein sequence ID" value="MDA0165640.1"/>
    <property type="molecule type" value="Genomic_DNA"/>
</dbReference>
<reference evidence="1" key="1">
    <citation type="submission" date="2022-10" db="EMBL/GenBank/DDBJ databases">
        <title>The WGS of Solirubrobacter ginsenosidimutans DSM 21036.</title>
        <authorList>
            <person name="Jiang Z."/>
        </authorList>
    </citation>
    <scope>NUCLEOTIDE SEQUENCE</scope>
    <source>
        <strain evidence="1">DSM 21036</strain>
    </source>
</reference>
<organism evidence="1 2">
    <name type="scientific">Solirubrobacter ginsenosidimutans</name>
    <dbReference type="NCBI Taxonomy" id="490573"/>
    <lineage>
        <taxon>Bacteria</taxon>
        <taxon>Bacillati</taxon>
        <taxon>Actinomycetota</taxon>
        <taxon>Thermoleophilia</taxon>
        <taxon>Solirubrobacterales</taxon>
        <taxon>Solirubrobacteraceae</taxon>
        <taxon>Solirubrobacter</taxon>
    </lineage>
</organism>
<dbReference type="Proteomes" id="UP001149140">
    <property type="component" value="Unassembled WGS sequence"/>
</dbReference>
<protein>
    <submittedName>
        <fullName evidence="1">Uncharacterized protein</fullName>
    </submittedName>
</protein>
<name>A0A9X3MZH3_9ACTN</name>
<accession>A0A9X3MZH3</accession>
<dbReference type="RefSeq" id="WP_270044901.1">
    <property type="nucleotide sequence ID" value="NZ_JAPDOD010000050.1"/>
</dbReference>
<proteinExistence type="predicted"/>
<comment type="caution">
    <text evidence="1">The sequence shown here is derived from an EMBL/GenBank/DDBJ whole genome shotgun (WGS) entry which is preliminary data.</text>
</comment>
<evidence type="ECO:0000313" key="1">
    <source>
        <dbReference type="EMBL" id="MDA0165640.1"/>
    </source>
</evidence>
<dbReference type="AlphaFoldDB" id="A0A9X3MZH3"/>
<evidence type="ECO:0000313" key="2">
    <source>
        <dbReference type="Proteomes" id="UP001149140"/>
    </source>
</evidence>
<gene>
    <name evidence="1" type="ORF">OM076_35565</name>
</gene>